<organism evidence="1 2">
    <name type="scientific">Plectonema radiosum NIES-515</name>
    <dbReference type="NCBI Taxonomy" id="2986073"/>
    <lineage>
        <taxon>Bacteria</taxon>
        <taxon>Bacillati</taxon>
        <taxon>Cyanobacteriota</taxon>
        <taxon>Cyanophyceae</taxon>
        <taxon>Oscillatoriophycideae</taxon>
        <taxon>Oscillatoriales</taxon>
        <taxon>Microcoleaceae</taxon>
        <taxon>Plectonema</taxon>
    </lineage>
</organism>
<evidence type="ECO:0000313" key="1">
    <source>
        <dbReference type="EMBL" id="MCV3215909.1"/>
    </source>
</evidence>
<proteinExistence type="predicted"/>
<comment type="caution">
    <text evidence="1">The sequence shown here is derived from an EMBL/GenBank/DDBJ whole genome shotgun (WGS) entry which is preliminary data.</text>
</comment>
<name>A0ABT3B3G6_9CYAN</name>
<dbReference type="RefSeq" id="WP_263747556.1">
    <property type="nucleotide sequence ID" value="NZ_JAOWRF010000297.1"/>
</dbReference>
<dbReference type="Proteomes" id="UP001526143">
    <property type="component" value="Unassembled WGS sequence"/>
</dbReference>
<dbReference type="Gene3D" id="2.30.30.660">
    <property type="entry name" value="Protein of unknown function (DUF3539)"/>
    <property type="match status" value="1"/>
</dbReference>
<dbReference type="Pfam" id="PF12058">
    <property type="entry name" value="PipX"/>
    <property type="match status" value="1"/>
</dbReference>
<accession>A0ABT3B3G6</accession>
<dbReference type="NCBIfam" id="NF045912">
    <property type="entry name" value="TransCoactPipX"/>
    <property type="match status" value="1"/>
</dbReference>
<protein>
    <submittedName>
        <fullName evidence="1">PipX family protein</fullName>
    </submittedName>
</protein>
<dbReference type="Gene3D" id="6.10.250.870">
    <property type="match status" value="1"/>
</dbReference>
<sequence>MNSENSETYINHPTWGLLYRICMVDENQEMFTTLYAQRLFFLVGTDGKGIKFQSIGRTEARMMLESRLRTLRRTGNSQEYEQLQGVFQRTFQ</sequence>
<dbReference type="EMBL" id="JAOWRF010000297">
    <property type="protein sequence ID" value="MCV3215909.1"/>
    <property type="molecule type" value="Genomic_DNA"/>
</dbReference>
<reference evidence="1 2" key="1">
    <citation type="submission" date="2022-10" db="EMBL/GenBank/DDBJ databases">
        <title>Identification of biosynthetic pathway for the production of the potent trypsin inhibitor radiosumin.</title>
        <authorList>
            <person name="Fewer D.P."/>
            <person name="Delbaje E."/>
            <person name="Ouyang X."/>
            <person name="Agostino P.D."/>
            <person name="Wahlsten M."/>
            <person name="Jokela J."/>
            <person name="Permi P."/>
            <person name="Haapaniemi E."/>
            <person name="Koistinen H."/>
        </authorList>
    </citation>
    <scope>NUCLEOTIDE SEQUENCE [LARGE SCALE GENOMIC DNA]</scope>
    <source>
        <strain evidence="1 2">NIES-515</strain>
    </source>
</reference>
<evidence type="ECO:0000313" key="2">
    <source>
        <dbReference type="Proteomes" id="UP001526143"/>
    </source>
</evidence>
<gene>
    <name evidence="1" type="ORF">OGM63_20765</name>
</gene>
<keyword evidence="2" id="KW-1185">Reference proteome</keyword>
<dbReference type="InterPro" id="IPR021926">
    <property type="entry name" value="PipX"/>
</dbReference>